<protein>
    <submittedName>
        <fullName evidence="2">Uncharacterized protein</fullName>
    </submittedName>
</protein>
<organism evidence="2 3">
    <name type="scientific">Leptothoe kymatousa TAU-MAC 1615</name>
    <dbReference type="NCBI Taxonomy" id="2364775"/>
    <lineage>
        <taxon>Bacteria</taxon>
        <taxon>Bacillati</taxon>
        <taxon>Cyanobacteriota</taxon>
        <taxon>Cyanophyceae</taxon>
        <taxon>Nodosilineales</taxon>
        <taxon>Cymatolegaceae</taxon>
        <taxon>Leptothoe</taxon>
        <taxon>Leptothoe kymatousa</taxon>
    </lineage>
</organism>
<comment type="caution">
    <text evidence="2">The sequence shown here is derived from an EMBL/GenBank/DDBJ whole genome shotgun (WGS) entry which is preliminary data.</text>
</comment>
<evidence type="ECO:0000313" key="2">
    <source>
        <dbReference type="EMBL" id="MBT9312673.1"/>
    </source>
</evidence>
<accession>A0ABS5Y5A1</accession>
<proteinExistence type="predicted"/>
<sequence length="155" mass="16983">MYALSYFSQEKSRLATQLEQRQLELDSLSPDVKADASNVGVKAAQLKLLNAKESLRSYKQHIRQSILRVAIVFGLLMGLVGIRSLEGIIQYPAPVITLEIFRLYLFRVLDLGLTAGLIAGGSEGIHSLIKKLYSFFPDASQTVASSLQAVGKNVS</sequence>
<keyword evidence="1" id="KW-0812">Transmembrane</keyword>
<dbReference type="Proteomes" id="UP001196661">
    <property type="component" value="Unassembled WGS sequence"/>
</dbReference>
<dbReference type="RefSeq" id="WP_215618565.1">
    <property type="nucleotide sequence ID" value="NZ_JADOER010000009.1"/>
</dbReference>
<name>A0ABS5Y5A1_9CYAN</name>
<feature type="transmembrane region" description="Helical" evidence="1">
    <location>
        <begin position="104"/>
        <end position="122"/>
    </location>
</feature>
<dbReference type="EMBL" id="JADOER010000009">
    <property type="protein sequence ID" value="MBT9312673.1"/>
    <property type="molecule type" value="Genomic_DNA"/>
</dbReference>
<evidence type="ECO:0000313" key="3">
    <source>
        <dbReference type="Proteomes" id="UP001196661"/>
    </source>
</evidence>
<keyword evidence="1" id="KW-1133">Transmembrane helix</keyword>
<keyword evidence="1" id="KW-0472">Membrane</keyword>
<keyword evidence="3" id="KW-1185">Reference proteome</keyword>
<reference evidence="2 3" key="1">
    <citation type="journal article" date="2021" name="Mar. Drugs">
        <title>Genome Reduction and Secondary Metabolism of the Marine Sponge-Associated Cyanobacterium Leptothoe.</title>
        <authorList>
            <person name="Konstantinou D."/>
            <person name="Popin R.V."/>
            <person name="Fewer D.P."/>
            <person name="Sivonen K."/>
            <person name="Gkelis S."/>
        </authorList>
    </citation>
    <scope>NUCLEOTIDE SEQUENCE [LARGE SCALE GENOMIC DNA]</scope>
    <source>
        <strain evidence="2 3">TAU-MAC 1615</strain>
    </source>
</reference>
<feature type="transmembrane region" description="Helical" evidence="1">
    <location>
        <begin position="66"/>
        <end position="84"/>
    </location>
</feature>
<gene>
    <name evidence="2" type="ORF">IXB28_10685</name>
</gene>
<evidence type="ECO:0000256" key="1">
    <source>
        <dbReference type="SAM" id="Phobius"/>
    </source>
</evidence>